<keyword evidence="2" id="KW-1185">Reference proteome</keyword>
<evidence type="ECO:0000313" key="1">
    <source>
        <dbReference type="EMBL" id="KAL0194789.1"/>
    </source>
</evidence>
<feature type="non-terminal residue" evidence="1">
    <location>
        <position position="76"/>
    </location>
</feature>
<sequence>QRLNFPVLKKPALMNSILHALNPQTMTPLMTLSRTLNETATVMIVCQNQHLTKQHHSSLLRGQRVFYNTLTVTLKT</sequence>
<name>A0ABD0R8E1_CIRMR</name>
<evidence type="ECO:0000313" key="2">
    <source>
        <dbReference type="Proteomes" id="UP001529510"/>
    </source>
</evidence>
<protein>
    <submittedName>
        <fullName evidence="1">Uncharacterized protein</fullName>
    </submittedName>
</protein>
<gene>
    <name evidence="1" type="ORF">M9458_008361</name>
</gene>
<proteinExistence type="predicted"/>
<feature type="non-terminal residue" evidence="1">
    <location>
        <position position="1"/>
    </location>
</feature>
<dbReference type="Proteomes" id="UP001529510">
    <property type="component" value="Unassembled WGS sequence"/>
</dbReference>
<reference evidence="1 2" key="1">
    <citation type="submission" date="2024-05" db="EMBL/GenBank/DDBJ databases">
        <title>Genome sequencing and assembly of Indian major carp, Cirrhinus mrigala (Hamilton, 1822).</title>
        <authorList>
            <person name="Mohindra V."/>
            <person name="Chowdhury L.M."/>
            <person name="Lal K."/>
            <person name="Jena J.K."/>
        </authorList>
    </citation>
    <scope>NUCLEOTIDE SEQUENCE [LARGE SCALE GENOMIC DNA]</scope>
    <source>
        <strain evidence="1">CM1030</strain>
        <tissue evidence="1">Blood</tissue>
    </source>
</reference>
<dbReference type="EMBL" id="JAMKFB020000004">
    <property type="protein sequence ID" value="KAL0194789.1"/>
    <property type="molecule type" value="Genomic_DNA"/>
</dbReference>
<accession>A0ABD0R8E1</accession>
<comment type="caution">
    <text evidence="1">The sequence shown here is derived from an EMBL/GenBank/DDBJ whole genome shotgun (WGS) entry which is preliminary data.</text>
</comment>
<organism evidence="1 2">
    <name type="scientific">Cirrhinus mrigala</name>
    <name type="common">Mrigala</name>
    <dbReference type="NCBI Taxonomy" id="683832"/>
    <lineage>
        <taxon>Eukaryota</taxon>
        <taxon>Metazoa</taxon>
        <taxon>Chordata</taxon>
        <taxon>Craniata</taxon>
        <taxon>Vertebrata</taxon>
        <taxon>Euteleostomi</taxon>
        <taxon>Actinopterygii</taxon>
        <taxon>Neopterygii</taxon>
        <taxon>Teleostei</taxon>
        <taxon>Ostariophysi</taxon>
        <taxon>Cypriniformes</taxon>
        <taxon>Cyprinidae</taxon>
        <taxon>Labeoninae</taxon>
        <taxon>Labeonini</taxon>
        <taxon>Cirrhinus</taxon>
    </lineage>
</organism>
<dbReference type="AlphaFoldDB" id="A0ABD0R8E1"/>